<evidence type="ECO:0000313" key="2">
    <source>
        <dbReference type="Proteomes" id="UP001374584"/>
    </source>
</evidence>
<organism evidence="1 2">
    <name type="scientific">Phaseolus coccineus</name>
    <name type="common">Scarlet runner bean</name>
    <name type="synonym">Phaseolus multiflorus</name>
    <dbReference type="NCBI Taxonomy" id="3886"/>
    <lineage>
        <taxon>Eukaryota</taxon>
        <taxon>Viridiplantae</taxon>
        <taxon>Streptophyta</taxon>
        <taxon>Embryophyta</taxon>
        <taxon>Tracheophyta</taxon>
        <taxon>Spermatophyta</taxon>
        <taxon>Magnoliopsida</taxon>
        <taxon>eudicotyledons</taxon>
        <taxon>Gunneridae</taxon>
        <taxon>Pentapetalae</taxon>
        <taxon>rosids</taxon>
        <taxon>fabids</taxon>
        <taxon>Fabales</taxon>
        <taxon>Fabaceae</taxon>
        <taxon>Papilionoideae</taxon>
        <taxon>50 kb inversion clade</taxon>
        <taxon>NPAAA clade</taxon>
        <taxon>indigoferoid/millettioid clade</taxon>
        <taxon>Phaseoleae</taxon>
        <taxon>Phaseolus</taxon>
    </lineage>
</organism>
<dbReference type="EMBL" id="JAYMYR010000005">
    <property type="protein sequence ID" value="KAK7365067.1"/>
    <property type="molecule type" value="Genomic_DNA"/>
</dbReference>
<protein>
    <submittedName>
        <fullName evidence="1">Uncharacterized protein</fullName>
    </submittedName>
</protein>
<evidence type="ECO:0000313" key="1">
    <source>
        <dbReference type="EMBL" id="KAK7365067.1"/>
    </source>
</evidence>
<accession>A0AAN9N2D3</accession>
<dbReference type="AlphaFoldDB" id="A0AAN9N2D3"/>
<keyword evidence="2" id="KW-1185">Reference proteome</keyword>
<dbReference type="PANTHER" id="PTHR34133:SF8">
    <property type="entry name" value="OS07G0633000 PROTEIN"/>
    <property type="match status" value="1"/>
</dbReference>
<name>A0AAN9N2D3_PHACN</name>
<dbReference type="PANTHER" id="PTHR34133">
    <property type="entry name" value="OS07G0633000 PROTEIN"/>
    <property type="match status" value="1"/>
</dbReference>
<comment type="caution">
    <text evidence="1">The sequence shown here is derived from an EMBL/GenBank/DDBJ whole genome shotgun (WGS) entry which is preliminary data.</text>
</comment>
<sequence length="243" mass="27972">MGSILLNPSQPFFSHTILAPLMKNHKLHHHASASASRNRFKCSSISRSSSFNYRSSASVPLHELPSASFDEYIEDKGRVIRSIFSESASQQLNKEEWRIKMTPVEALFLKCHPVIHITAKCKSEVHEYPPQIPHHITKYLEFQSTRIEFPDLNADYIPPHFNMNAKGALYLEKKGMHNWMKNHLDINFSLAFPPLLAWVPHLVLQSILQSVLKNYVDDINNGFAVRLLADYNLFKRKKPKNLV</sequence>
<gene>
    <name evidence="1" type="ORF">VNO80_13848</name>
</gene>
<dbReference type="InterPro" id="IPR018971">
    <property type="entry name" value="DUF1997"/>
</dbReference>
<proteinExistence type="predicted"/>
<dbReference type="Pfam" id="PF09366">
    <property type="entry name" value="DUF1997"/>
    <property type="match status" value="1"/>
</dbReference>
<reference evidence="1 2" key="1">
    <citation type="submission" date="2024-01" db="EMBL/GenBank/DDBJ databases">
        <title>The genomes of 5 underutilized Papilionoideae crops provide insights into root nodulation and disease resistanc.</title>
        <authorList>
            <person name="Jiang F."/>
        </authorList>
    </citation>
    <scope>NUCLEOTIDE SEQUENCE [LARGE SCALE GENOMIC DNA]</scope>
    <source>
        <strain evidence="1">JINMINGXINNONG_FW02</strain>
        <tissue evidence="1">Leaves</tissue>
    </source>
</reference>
<dbReference type="Proteomes" id="UP001374584">
    <property type="component" value="Unassembled WGS sequence"/>
</dbReference>